<keyword evidence="1" id="KW-0812">Transmembrane</keyword>
<gene>
    <name evidence="2" type="ORF">SMAR1039_LOCUS615</name>
</gene>
<sequence>MKKSSIVHVIFPIMMGIITITPLFHLTCLLLLPTTTSAYMGAEIIRVHCISAFELAFPKQQWTTENDLRAFAANVSTDRKQDTYFACPLGGGIGSELSNFDSADLLDWFLTAFNPNVLRYTEMIMSEVSVVNNVCSMDKLFFASIGNCHVHAMSRLMIEVDEDGKLVQWLDHFDQEDLNQKMGVCNLQLGDEL</sequence>
<proteinExistence type="predicted"/>
<evidence type="ECO:0000256" key="1">
    <source>
        <dbReference type="SAM" id="Phobius"/>
    </source>
</evidence>
<keyword evidence="1" id="KW-0472">Membrane</keyword>
<name>A0A7S1VYI2_9STRA</name>
<organism evidence="2">
    <name type="scientific">Skeletonema marinoi</name>
    <dbReference type="NCBI Taxonomy" id="267567"/>
    <lineage>
        <taxon>Eukaryota</taxon>
        <taxon>Sar</taxon>
        <taxon>Stramenopiles</taxon>
        <taxon>Ochrophyta</taxon>
        <taxon>Bacillariophyta</taxon>
        <taxon>Coscinodiscophyceae</taxon>
        <taxon>Thalassiosirophycidae</taxon>
        <taxon>Thalassiosirales</taxon>
        <taxon>Skeletonemataceae</taxon>
        <taxon>Skeletonema</taxon>
        <taxon>Skeletonema marinoi-dohrnii complex</taxon>
    </lineage>
</organism>
<dbReference type="EMBL" id="HBGM01000894">
    <property type="protein sequence ID" value="CAD9313491.1"/>
    <property type="molecule type" value="Transcribed_RNA"/>
</dbReference>
<accession>A0A7S1VYI2</accession>
<dbReference type="AlphaFoldDB" id="A0A7S1VYI2"/>
<feature type="transmembrane region" description="Helical" evidence="1">
    <location>
        <begin position="6"/>
        <end position="32"/>
    </location>
</feature>
<evidence type="ECO:0000313" key="2">
    <source>
        <dbReference type="EMBL" id="CAD9313491.1"/>
    </source>
</evidence>
<reference evidence="2" key="1">
    <citation type="submission" date="2021-01" db="EMBL/GenBank/DDBJ databases">
        <authorList>
            <person name="Corre E."/>
            <person name="Pelletier E."/>
            <person name="Niang G."/>
            <person name="Scheremetjew M."/>
            <person name="Finn R."/>
            <person name="Kale V."/>
            <person name="Holt S."/>
            <person name="Cochrane G."/>
            <person name="Meng A."/>
            <person name="Brown T."/>
            <person name="Cohen L."/>
        </authorList>
    </citation>
    <scope>NUCLEOTIDE SEQUENCE</scope>
    <source>
        <strain evidence="2">FE7</strain>
    </source>
</reference>
<keyword evidence="1" id="KW-1133">Transmembrane helix</keyword>
<protein>
    <submittedName>
        <fullName evidence="2">Uncharacterized protein</fullName>
    </submittedName>
</protein>